<name>H3A8H8_LATCH</name>
<evidence type="ECO:0000313" key="4">
    <source>
        <dbReference type="Ensembl" id="ENSLACP00000005949.1"/>
    </source>
</evidence>
<proteinExistence type="inferred from homology"/>
<dbReference type="Ensembl" id="ENSLACT00000006001.1">
    <property type="protein sequence ID" value="ENSLACP00000005949.1"/>
    <property type="gene ID" value="ENSLACG00000005280.1"/>
</dbReference>
<evidence type="ECO:0000256" key="3">
    <source>
        <dbReference type="SAM" id="MobiDB-lite"/>
    </source>
</evidence>
<feature type="compositionally biased region" description="Polar residues" evidence="3">
    <location>
        <begin position="38"/>
        <end position="49"/>
    </location>
</feature>
<dbReference type="AlphaFoldDB" id="H3A8H8"/>
<protein>
    <submittedName>
        <fullName evidence="4">Taxilin beta</fullName>
    </submittedName>
</protein>
<feature type="compositionally biased region" description="Polar residues" evidence="3">
    <location>
        <begin position="1"/>
        <end position="28"/>
    </location>
</feature>
<organism evidence="4 5">
    <name type="scientific">Latimeria chalumnae</name>
    <name type="common">Coelacanth</name>
    <dbReference type="NCBI Taxonomy" id="7897"/>
    <lineage>
        <taxon>Eukaryota</taxon>
        <taxon>Metazoa</taxon>
        <taxon>Chordata</taxon>
        <taxon>Craniata</taxon>
        <taxon>Vertebrata</taxon>
        <taxon>Euteleostomi</taxon>
        <taxon>Coelacanthiformes</taxon>
        <taxon>Coelacanthidae</taxon>
        <taxon>Latimeria</taxon>
    </lineage>
</organism>
<dbReference type="GeneTree" id="ENSGT00940000157418"/>
<dbReference type="Bgee" id="ENSLACG00000005280">
    <property type="expression patterns" value="Expressed in chordate pharynx and 6 other cell types or tissues"/>
</dbReference>
<accession>H3A8H8</accession>
<dbReference type="EMBL" id="AFYH01244925">
    <property type="status" value="NOT_ANNOTATED_CDS"/>
    <property type="molecule type" value="Genomic_DNA"/>
</dbReference>
<comment type="similarity">
    <text evidence="1">Belongs to the taxilin family.</text>
</comment>
<dbReference type="PANTHER" id="PTHR16127:SF10">
    <property type="entry name" value="BETA-TAXILIN"/>
    <property type="match status" value="1"/>
</dbReference>
<evidence type="ECO:0000313" key="5">
    <source>
        <dbReference type="Proteomes" id="UP000008672"/>
    </source>
</evidence>
<dbReference type="EMBL" id="AFYH01244923">
    <property type="status" value="NOT_ANNOTATED_CDS"/>
    <property type="molecule type" value="Genomic_DNA"/>
</dbReference>
<evidence type="ECO:0000256" key="2">
    <source>
        <dbReference type="SAM" id="Coils"/>
    </source>
</evidence>
<gene>
    <name evidence="4" type="primary">TXLNB</name>
</gene>
<feature type="coiled-coil region" evidence="2">
    <location>
        <begin position="172"/>
        <end position="287"/>
    </location>
</feature>
<dbReference type="EMBL" id="AFYH01244926">
    <property type="status" value="NOT_ANNOTATED_CDS"/>
    <property type="molecule type" value="Genomic_DNA"/>
</dbReference>
<evidence type="ECO:0000256" key="1">
    <source>
        <dbReference type="ARBA" id="ARBA00009550"/>
    </source>
</evidence>
<feature type="region of interest" description="Disordered" evidence="3">
    <location>
        <begin position="87"/>
        <end position="142"/>
    </location>
</feature>
<dbReference type="EMBL" id="AFYH01244924">
    <property type="status" value="NOT_ANNOTATED_CDS"/>
    <property type="molecule type" value="Genomic_DNA"/>
</dbReference>
<dbReference type="HOGENOM" id="CLU_025501_3_0_1"/>
<dbReference type="STRING" id="7897.ENSLACP00000005949"/>
<reference evidence="4" key="3">
    <citation type="submission" date="2025-09" db="UniProtKB">
        <authorList>
            <consortium name="Ensembl"/>
        </authorList>
    </citation>
    <scope>IDENTIFICATION</scope>
</reference>
<feature type="region of interest" description="Disordered" evidence="3">
    <location>
        <begin position="1"/>
        <end position="70"/>
    </location>
</feature>
<dbReference type="eggNOG" id="KOG1850">
    <property type="taxonomic scope" value="Eukaryota"/>
</dbReference>
<reference evidence="4" key="2">
    <citation type="submission" date="2025-08" db="UniProtKB">
        <authorList>
            <consortium name="Ensembl"/>
        </authorList>
    </citation>
    <scope>IDENTIFICATION</scope>
</reference>
<keyword evidence="5" id="KW-1185">Reference proteome</keyword>
<dbReference type="InterPro" id="IPR026183">
    <property type="entry name" value="Taxilin_fam"/>
</dbReference>
<dbReference type="InParanoid" id="H3A8H8"/>
<reference evidence="5" key="1">
    <citation type="submission" date="2011-08" db="EMBL/GenBank/DDBJ databases">
        <title>The draft genome of Latimeria chalumnae.</title>
        <authorList>
            <person name="Di Palma F."/>
            <person name="Alfoldi J."/>
            <person name="Johnson J."/>
            <person name="Berlin A."/>
            <person name="Gnerre S."/>
            <person name="Jaffe D."/>
            <person name="MacCallum I."/>
            <person name="Young S."/>
            <person name="Walker B.J."/>
            <person name="Lander E."/>
            <person name="Lindblad-Toh K."/>
        </authorList>
    </citation>
    <scope>NUCLEOTIDE SEQUENCE [LARGE SCALE GENOMIC DNA]</scope>
    <source>
        <strain evidence="5">Wild caught</strain>
    </source>
</reference>
<dbReference type="GO" id="GO:0019905">
    <property type="term" value="F:syntaxin binding"/>
    <property type="evidence" value="ECO:0007669"/>
    <property type="project" value="InterPro"/>
</dbReference>
<dbReference type="Pfam" id="PF09728">
    <property type="entry name" value="Taxilin"/>
    <property type="match status" value="1"/>
</dbReference>
<sequence length="315" mass="35281">MENNNQTTGPSTEEQSSGSDAPNLNETVKQQEGKPSTEEQTAITSSGSEAPNVPEKEAAPELEPVCDIAEELGRQLEDIINTYGSAVSLMGQDDNRKGTDETDNTESLSNGEGESEDAGGEVEKEQPSVGDTSATKEVGANKEQKFEKKILKGLGKEATLLMQSLNKLNTPEEKMEALIKKYAELLEEHRADQKQLKLLQKSQALLSKEKDQLQSEHSRAILARSKLESLCRELQRHNKTLKEETLQRAREEDEKRKEVTVHFQTTLADIQAQIEQQSERNVKLCQENSELGEKLKNIIDQYEVREEVRIYADLN</sequence>
<dbReference type="PANTHER" id="PTHR16127">
    <property type="entry name" value="TAXILIN"/>
    <property type="match status" value="1"/>
</dbReference>
<dbReference type="Proteomes" id="UP000008672">
    <property type="component" value="Unassembled WGS sequence"/>
</dbReference>
<keyword evidence="2" id="KW-0175">Coiled coil</keyword>